<accession>A0AAE1D5S2</accession>
<evidence type="ECO:0000313" key="1">
    <source>
        <dbReference type="EMBL" id="KAK3758386.1"/>
    </source>
</evidence>
<comment type="caution">
    <text evidence="1">The sequence shown here is derived from an EMBL/GenBank/DDBJ whole genome shotgun (WGS) entry which is preliminary data.</text>
</comment>
<organism evidence="1 2">
    <name type="scientific">Elysia crispata</name>
    <name type="common">lettuce slug</name>
    <dbReference type="NCBI Taxonomy" id="231223"/>
    <lineage>
        <taxon>Eukaryota</taxon>
        <taxon>Metazoa</taxon>
        <taxon>Spiralia</taxon>
        <taxon>Lophotrochozoa</taxon>
        <taxon>Mollusca</taxon>
        <taxon>Gastropoda</taxon>
        <taxon>Heterobranchia</taxon>
        <taxon>Euthyneura</taxon>
        <taxon>Panpulmonata</taxon>
        <taxon>Sacoglossa</taxon>
        <taxon>Placobranchoidea</taxon>
        <taxon>Plakobranchidae</taxon>
        <taxon>Elysia</taxon>
    </lineage>
</organism>
<dbReference type="AlphaFoldDB" id="A0AAE1D5S2"/>
<protein>
    <submittedName>
        <fullName evidence="1">Uncharacterized protein</fullName>
    </submittedName>
</protein>
<proteinExistence type="predicted"/>
<gene>
    <name evidence="1" type="ORF">RRG08_067193</name>
</gene>
<dbReference type="EMBL" id="JAWDGP010005271">
    <property type="protein sequence ID" value="KAK3758386.1"/>
    <property type="molecule type" value="Genomic_DNA"/>
</dbReference>
<dbReference type="Proteomes" id="UP001283361">
    <property type="component" value="Unassembled WGS sequence"/>
</dbReference>
<keyword evidence="2" id="KW-1185">Reference proteome</keyword>
<sequence>MVTPRALTYVTLWGTYPAPCNTASVYVPVPLRAYLHLLPTLRAYPAPVTPQAYPAPPPVTLRAYLPTCNTANVPAL</sequence>
<evidence type="ECO:0000313" key="2">
    <source>
        <dbReference type="Proteomes" id="UP001283361"/>
    </source>
</evidence>
<reference evidence="1" key="1">
    <citation type="journal article" date="2023" name="G3 (Bethesda)">
        <title>A reference genome for the long-term kleptoplast-retaining sea slug Elysia crispata morphotype clarki.</title>
        <authorList>
            <person name="Eastman K.E."/>
            <person name="Pendleton A.L."/>
            <person name="Shaikh M.A."/>
            <person name="Suttiyut T."/>
            <person name="Ogas R."/>
            <person name="Tomko P."/>
            <person name="Gavelis G."/>
            <person name="Widhalm J.R."/>
            <person name="Wisecaver J.H."/>
        </authorList>
    </citation>
    <scope>NUCLEOTIDE SEQUENCE</scope>
    <source>
        <strain evidence="1">ECLA1</strain>
    </source>
</reference>
<name>A0AAE1D5S2_9GAST</name>